<dbReference type="InterPro" id="IPR009057">
    <property type="entry name" value="Homeodomain-like_sf"/>
</dbReference>
<feature type="DNA-binding region" description="H-T-H motif" evidence="4">
    <location>
        <begin position="33"/>
        <end position="52"/>
    </location>
</feature>
<keyword evidence="7" id="KW-1185">Reference proteome</keyword>
<evidence type="ECO:0000259" key="5">
    <source>
        <dbReference type="PROSITE" id="PS50977"/>
    </source>
</evidence>
<evidence type="ECO:0000256" key="3">
    <source>
        <dbReference type="ARBA" id="ARBA00023163"/>
    </source>
</evidence>
<feature type="domain" description="HTH tetR-type" evidence="5">
    <location>
        <begin position="11"/>
        <end position="70"/>
    </location>
</feature>
<evidence type="ECO:0000256" key="1">
    <source>
        <dbReference type="ARBA" id="ARBA00023015"/>
    </source>
</evidence>
<dbReference type="PANTHER" id="PTHR30055:SF234">
    <property type="entry name" value="HTH-TYPE TRANSCRIPTIONAL REGULATOR BETI"/>
    <property type="match status" value="1"/>
</dbReference>
<evidence type="ECO:0000313" key="7">
    <source>
        <dbReference type="Proteomes" id="UP001595872"/>
    </source>
</evidence>
<dbReference type="InterPro" id="IPR036271">
    <property type="entry name" value="Tet_transcr_reg_TetR-rel_C_sf"/>
</dbReference>
<sequence>MPERPMRADARRNYERLLAAARDVVAEQGTDASLEEVARRAGVGIGTLYRHFPTREALLEALLHDRFNGLRAHAEELLGADDPFEALVGWMRRLGAGALTYRGLAQTMMAALQDESSDLYASCHDMRAAGDALLVRAREAGVVRPEVRSADMLYLAAMLASVTEHSPEDTELRDRLFSYMVDGLRPR</sequence>
<dbReference type="PROSITE" id="PS50977">
    <property type="entry name" value="HTH_TETR_2"/>
    <property type="match status" value="1"/>
</dbReference>
<dbReference type="PANTHER" id="PTHR30055">
    <property type="entry name" value="HTH-TYPE TRANSCRIPTIONAL REGULATOR RUTR"/>
    <property type="match status" value="1"/>
</dbReference>
<dbReference type="SUPFAM" id="SSF48498">
    <property type="entry name" value="Tetracyclin repressor-like, C-terminal domain"/>
    <property type="match status" value="1"/>
</dbReference>
<protein>
    <submittedName>
        <fullName evidence="6">TetR/AcrR family transcriptional regulator</fullName>
    </submittedName>
</protein>
<name>A0ABV9UCD0_9ACTN</name>
<dbReference type="RefSeq" id="WP_378264553.1">
    <property type="nucleotide sequence ID" value="NZ_JBHSIT010000018.1"/>
</dbReference>
<evidence type="ECO:0000313" key="6">
    <source>
        <dbReference type="EMBL" id="MFC4913534.1"/>
    </source>
</evidence>
<dbReference type="EMBL" id="JBHSIT010000018">
    <property type="protein sequence ID" value="MFC4913534.1"/>
    <property type="molecule type" value="Genomic_DNA"/>
</dbReference>
<dbReference type="Gene3D" id="1.10.357.10">
    <property type="entry name" value="Tetracycline Repressor, domain 2"/>
    <property type="match status" value="1"/>
</dbReference>
<dbReference type="Proteomes" id="UP001595872">
    <property type="component" value="Unassembled WGS sequence"/>
</dbReference>
<dbReference type="InterPro" id="IPR049445">
    <property type="entry name" value="TetR_SbtR-like_C"/>
</dbReference>
<dbReference type="Pfam" id="PF00440">
    <property type="entry name" value="TetR_N"/>
    <property type="match status" value="1"/>
</dbReference>
<dbReference type="PRINTS" id="PR00455">
    <property type="entry name" value="HTHTETR"/>
</dbReference>
<organism evidence="6 7">
    <name type="scientific">Actinomadura gamaensis</name>
    <dbReference type="NCBI Taxonomy" id="1763541"/>
    <lineage>
        <taxon>Bacteria</taxon>
        <taxon>Bacillati</taxon>
        <taxon>Actinomycetota</taxon>
        <taxon>Actinomycetes</taxon>
        <taxon>Streptosporangiales</taxon>
        <taxon>Thermomonosporaceae</taxon>
        <taxon>Actinomadura</taxon>
    </lineage>
</organism>
<dbReference type="InterPro" id="IPR050109">
    <property type="entry name" value="HTH-type_TetR-like_transc_reg"/>
</dbReference>
<dbReference type="SUPFAM" id="SSF46689">
    <property type="entry name" value="Homeodomain-like"/>
    <property type="match status" value="1"/>
</dbReference>
<keyword evidence="1" id="KW-0805">Transcription regulation</keyword>
<evidence type="ECO:0000256" key="4">
    <source>
        <dbReference type="PROSITE-ProRule" id="PRU00335"/>
    </source>
</evidence>
<gene>
    <name evidence="6" type="ORF">ACFPCY_39990</name>
</gene>
<proteinExistence type="predicted"/>
<evidence type="ECO:0000256" key="2">
    <source>
        <dbReference type="ARBA" id="ARBA00023125"/>
    </source>
</evidence>
<dbReference type="Pfam" id="PF21597">
    <property type="entry name" value="TetR_C_43"/>
    <property type="match status" value="1"/>
</dbReference>
<reference evidence="7" key="1">
    <citation type="journal article" date="2019" name="Int. J. Syst. Evol. Microbiol.">
        <title>The Global Catalogue of Microorganisms (GCM) 10K type strain sequencing project: providing services to taxonomists for standard genome sequencing and annotation.</title>
        <authorList>
            <consortium name="The Broad Institute Genomics Platform"/>
            <consortium name="The Broad Institute Genome Sequencing Center for Infectious Disease"/>
            <person name="Wu L."/>
            <person name="Ma J."/>
        </authorList>
    </citation>
    <scope>NUCLEOTIDE SEQUENCE [LARGE SCALE GENOMIC DNA]</scope>
    <source>
        <strain evidence="7">KLKA75</strain>
    </source>
</reference>
<comment type="caution">
    <text evidence="6">The sequence shown here is derived from an EMBL/GenBank/DDBJ whole genome shotgun (WGS) entry which is preliminary data.</text>
</comment>
<keyword evidence="2 4" id="KW-0238">DNA-binding</keyword>
<dbReference type="InterPro" id="IPR001647">
    <property type="entry name" value="HTH_TetR"/>
</dbReference>
<keyword evidence="3" id="KW-0804">Transcription</keyword>
<accession>A0ABV9UCD0</accession>